<dbReference type="Proteomes" id="UP000620124">
    <property type="component" value="Unassembled WGS sequence"/>
</dbReference>
<reference evidence="1" key="1">
    <citation type="submission" date="2020-05" db="EMBL/GenBank/DDBJ databases">
        <title>Mycena genomes resolve the evolution of fungal bioluminescence.</title>
        <authorList>
            <person name="Tsai I.J."/>
        </authorList>
    </citation>
    <scope>NUCLEOTIDE SEQUENCE</scope>
    <source>
        <strain evidence="1">CCC161011</strain>
    </source>
</reference>
<evidence type="ECO:0000313" key="1">
    <source>
        <dbReference type="EMBL" id="KAF7348524.1"/>
    </source>
</evidence>
<keyword evidence="2" id="KW-1185">Reference proteome</keyword>
<dbReference type="Pfam" id="PF14234">
    <property type="entry name" value="DUF4336"/>
    <property type="match status" value="1"/>
</dbReference>
<proteinExistence type="predicted"/>
<comment type="caution">
    <text evidence="1">The sequence shown here is derived from an EMBL/GenBank/DDBJ whole genome shotgun (WGS) entry which is preliminary data.</text>
</comment>
<dbReference type="OrthoDB" id="421671at2759"/>
<evidence type="ECO:0008006" key="3">
    <source>
        <dbReference type="Google" id="ProtNLM"/>
    </source>
</evidence>
<dbReference type="EMBL" id="JACAZI010000011">
    <property type="protein sequence ID" value="KAF7348524.1"/>
    <property type="molecule type" value="Genomic_DNA"/>
</dbReference>
<accession>A0A8H6XXG5</accession>
<dbReference type="InterPro" id="IPR025638">
    <property type="entry name" value="DUF4336"/>
</dbReference>
<protein>
    <recommendedName>
        <fullName evidence="3">DUF4336 domain-containing protein</fullName>
    </recommendedName>
</protein>
<gene>
    <name evidence="1" type="ORF">MVEN_01369900</name>
</gene>
<name>A0A8H6XXG5_9AGAR</name>
<dbReference type="AlphaFoldDB" id="A0A8H6XXG5"/>
<dbReference type="PANTHER" id="PTHR33835:SF1">
    <property type="entry name" value="METALLO-BETA-LACTAMASE DOMAIN-CONTAINING PROTEIN"/>
    <property type="match status" value="1"/>
</dbReference>
<dbReference type="SUPFAM" id="SSF56281">
    <property type="entry name" value="Metallo-hydrolase/oxidoreductase"/>
    <property type="match status" value="1"/>
</dbReference>
<organism evidence="1 2">
    <name type="scientific">Mycena venus</name>
    <dbReference type="NCBI Taxonomy" id="2733690"/>
    <lineage>
        <taxon>Eukaryota</taxon>
        <taxon>Fungi</taxon>
        <taxon>Dikarya</taxon>
        <taxon>Basidiomycota</taxon>
        <taxon>Agaricomycotina</taxon>
        <taxon>Agaricomycetes</taxon>
        <taxon>Agaricomycetidae</taxon>
        <taxon>Agaricales</taxon>
        <taxon>Marasmiineae</taxon>
        <taxon>Mycenaceae</taxon>
        <taxon>Mycena</taxon>
    </lineage>
</organism>
<dbReference type="InterPro" id="IPR036866">
    <property type="entry name" value="RibonucZ/Hydroxyglut_hydro"/>
</dbReference>
<sequence>MIADLSQSTLAYTPFLPPSFTFHLSSRMTDKFTVIREVATGVWTFSRPFTRLGILPVGGRSTAIKLSNGGVWVLASTALNPETKAKIDELGPVQFIISPDAVHHLYLGEFKKAYPTAKLIAPAAAVARADKTLTFDGVWGRDPPETKYGFEEDIRACYFSGFKNKDVAFFHPASKTMVEADLLFNLPCTEQYSKTKSSGSIPFLGALGPSAWLHQKFAASMGEDKAAMKRDVKTVADWDFTRIIPCHGDVIETGGKQAWLDAYKVYLDPA</sequence>
<evidence type="ECO:0000313" key="2">
    <source>
        <dbReference type="Proteomes" id="UP000620124"/>
    </source>
</evidence>
<dbReference type="PANTHER" id="PTHR33835">
    <property type="entry name" value="YALI0C07656P"/>
    <property type="match status" value="1"/>
</dbReference>